<evidence type="ECO:0008006" key="3">
    <source>
        <dbReference type="Google" id="ProtNLM"/>
    </source>
</evidence>
<evidence type="ECO:0000313" key="2">
    <source>
        <dbReference type="Proteomes" id="UP001497482"/>
    </source>
</evidence>
<sequence>MVAKMIANVIAKVVAKMVAKMFAKMVAKTVAKMVAKMVAKIQSSIFFILLFHLCAANQRHHESVIKPAPRLRRGWRWLTYIDEREREEGKNCRLQQKRDAEGLLSSG</sequence>
<reference evidence="1 2" key="1">
    <citation type="submission" date="2024-04" db="EMBL/GenBank/DDBJ databases">
        <authorList>
            <person name="Waldvogel A.-M."/>
            <person name="Schoenle A."/>
        </authorList>
    </citation>
    <scope>NUCLEOTIDE SEQUENCE [LARGE SCALE GENOMIC DNA]</scope>
</reference>
<dbReference type="AlphaFoldDB" id="A0AAV2KPW0"/>
<proteinExistence type="predicted"/>
<evidence type="ECO:0000313" key="1">
    <source>
        <dbReference type="EMBL" id="CAL1590603.1"/>
    </source>
</evidence>
<protein>
    <recommendedName>
        <fullName evidence="3">Secreted protein</fullName>
    </recommendedName>
</protein>
<dbReference type="Proteomes" id="UP001497482">
    <property type="component" value="Chromosome 19"/>
</dbReference>
<name>A0AAV2KPW0_KNICA</name>
<keyword evidence="2" id="KW-1185">Reference proteome</keyword>
<dbReference type="EMBL" id="OZ035841">
    <property type="protein sequence ID" value="CAL1590603.1"/>
    <property type="molecule type" value="Genomic_DNA"/>
</dbReference>
<organism evidence="1 2">
    <name type="scientific">Knipowitschia caucasica</name>
    <name type="common">Caucasian dwarf goby</name>
    <name type="synonym">Pomatoschistus caucasicus</name>
    <dbReference type="NCBI Taxonomy" id="637954"/>
    <lineage>
        <taxon>Eukaryota</taxon>
        <taxon>Metazoa</taxon>
        <taxon>Chordata</taxon>
        <taxon>Craniata</taxon>
        <taxon>Vertebrata</taxon>
        <taxon>Euteleostomi</taxon>
        <taxon>Actinopterygii</taxon>
        <taxon>Neopterygii</taxon>
        <taxon>Teleostei</taxon>
        <taxon>Neoteleostei</taxon>
        <taxon>Acanthomorphata</taxon>
        <taxon>Gobiaria</taxon>
        <taxon>Gobiiformes</taxon>
        <taxon>Gobioidei</taxon>
        <taxon>Gobiidae</taxon>
        <taxon>Gobiinae</taxon>
        <taxon>Knipowitschia</taxon>
    </lineage>
</organism>
<accession>A0AAV2KPW0</accession>
<gene>
    <name evidence="1" type="ORF">KC01_LOCUS20096</name>
</gene>